<comment type="caution">
    <text evidence="2">The sequence shown here is derived from an EMBL/GenBank/DDBJ whole genome shotgun (WGS) entry which is preliminary data.</text>
</comment>
<dbReference type="SUPFAM" id="SSF52540">
    <property type="entry name" value="P-loop containing nucleoside triphosphate hydrolases"/>
    <property type="match status" value="1"/>
</dbReference>
<reference evidence="2 3" key="1">
    <citation type="submission" date="2016-09" db="EMBL/GenBank/DDBJ databases">
        <title>The draft genome of Dichanthelium oligosanthes: A C3 panicoid grass species.</title>
        <authorList>
            <person name="Studer A.J."/>
            <person name="Schnable J.C."/>
            <person name="Brutnell T.P."/>
        </authorList>
    </citation>
    <scope>NUCLEOTIDE SEQUENCE [LARGE SCALE GENOMIC DNA]</scope>
    <source>
        <strain evidence="3">cv. Kellogg 1175</strain>
        <tissue evidence="2">Leaf</tissue>
    </source>
</reference>
<dbReference type="Proteomes" id="UP000095767">
    <property type="component" value="Unassembled WGS sequence"/>
</dbReference>
<evidence type="ECO:0000313" key="3">
    <source>
        <dbReference type="Proteomes" id="UP000095767"/>
    </source>
</evidence>
<dbReference type="InterPro" id="IPR003959">
    <property type="entry name" value="ATPase_AAA_core"/>
</dbReference>
<gene>
    <name evidence="2" type="ORF">BAE44_0026157</name>
</gene>
<name>A0A1E5UJ60_9POAL</name>
<dbReference type="EMBL" id="LWDX02075659">
    <property type="protein sequence ID" value="OEL12825.1"/>
    <property type="molecule type" value="Genomic_DNA"/>
</dbReference>
<dbReference type="GO" id="GO:0005524">
    <property type="term" value="F:ATP binding"/>
    <property type="evidence" value="ECO:0007669"/>
    <property type="project" value="InterPro"/>
</dbReference>
<proteinExistence type="predicted"/>
<dbReference type="Gene3D" id="3.40.50.300">
    <property type="entry name" value="P-loop containing nucleotide triphosphate hydrolases"/>
    <property type="match status" value="1"/>
</dbReference>
<organism evidence="2 3">
    <name type="scientific">Dichanthelium oligosanthes</name>
    <dbReference type="NCBI Taxonomy" id="888268"/>
    <lineage>
        <taxon>Eukaryota</taxon>
        <taxon>Viridiplantae</taxon>
        <taxon>Streptophyta</taxon>
        <taxon>Embryophyta</taxon>
        <taxon>Tracheophyta</taxon>
        <taxon>Spermatophyta</taxon>
        <taxon>Magnoliopsida</taxon>
        <taxon>Liliopsida</taxon>
        <taxon>Poales</taxon>
        <taxon>Poaceae</taxon>
        <taxon>PACMAD clade</taxon>
        <taxon>Panicoideae</taxon>
        <taxon>Panicodae</taxon>
        <taxon>Paniceae</taxon>
        <taxon>Dichantheliinae</taxon>
        <taxon>Dichanthelium</taxon>
    </lineage>
</organism>
<dbReference type="GO" id="GO:0016887">
    <property type="term" value="F:ATP hydrolysis activity"/>
    <property type="evidence" value="ECO:0007669"/>
    <property type="project" value="InterPro"/>
</dbReference>
<dbReference type="STRING" id="888268.A0A1E5UJ60"/>
<protein>
    <submittedName>
        <fullName evidence="2">AAA-ATPase</fullName>
    </submittedName>
</protein>
<accession>A0A1E5UJ60</accession>
<evidence type="ECO:0000313" key="2">
    <source>
        <dbReference type="EMBL" id="OEL12825.1"/>
    </source>
</evidence>
<dbReference type="OrthoDB" id="10251412at2759"/>
<feature type="domain" description="ATPase AAA-type core" evidence="1">
    <location>
        <begin position="107"/>
        <end position="168"/>
    </location>
</feature>
<dbReference type="InterPro" id="IPR050747">
    <property type="entry name" value="Mitochondrial_chaperone_BCS1"/>
</dbReference>
<evidence type="ECO:0000259" key="1">
    <source>
        <dbReference type="Pfam" id="PF00004"/>
    </source>
</evidence>
<keyword evidence="3" id="KW-1185">Reference proteome</keyword>
<dbReference type="AlphaFoldDB" id="A0A1E5UJ60"/>
<dbReference type="PANTHER" id="PTHR23070">
    <property type="entry name" value="BCS1 AAA-TYPE ATPASE"/>
    <property type="match status" value="1"/>
</dbReference>
<sequence length="278" mass="30785">MTDGKGPYQQTASLELTFDAAHTDMVLGRYVPFITAKVEEARRRERTLQIFSSENGGSWRGTSYHHPATFDTLAMEPELKWSIVADLDRFLKRKDYRRIGKAWKRGYLLYGPPGTGKSSLVTAMAKYLRFNLYDLDLSKVRSISTLQWLLTSTPDKSILVIEDIDKPILVIENTETEVQLHAMVSPSHPSLGRFPSFVMMPWGRSGAWCATAGTCPPVLNNHAGGQCSRVPVFGITLAGAKLSFRQVSGLAAQLQAQHCNRLAAWHCLTACKVAKAAA</sequence>
<dbReference type="Pfam" id="PF00004">
    <property type="entry name" value="AAA"/>
    <property type="match status" value="1"/>
</dbReference>
<dbReference type="InterPro" id="IPR027417">
    <property type="entry name" value="P-loop_NTPase"/>
</dbReference>